<evidence type="ECO:0000313" key="1">
    <source>
        <dbReference type="EMBL" id="CBK67866.1"/>
    </source>
</evidence>
<dbReference type="EMBL" id="FP929033">
    <property type="protein sequence ID" value="CBK67866.1"/>
    <property type="molecule type" value="Genomic_DNA"/>
</dbReference>
<proteinExistence type="predicted"/>
<reference evidence="1 2" key="2">
    <citation type="submission" date="2010-03" db="EMBL/GenBank/DDBJ databases">
        <authorList>
            <person name="Pajon A."/>
        </authorList>
    </citation>
    <scope>NUCLEOTIDE SEQUENCE [LARGE SCALE GENOMIC DNA]</scope>
    <source>
        <strain evidence="1 2">XB1A</strain>
    </source>
</reference>
<sequence>MSKIPPQRISALFHVFKLFNSNHLIYNFIIYKIQISGDKDKQKSATFVFVIKMLSYYEQTIETFLLVTLPDIISGYFGHDTGGTEK</sequence>
<dbReference type="HOGENOM" id="CLU_2491525_0_0_10"/>
<dbReference type="Proteomes" id="UP000008795">
    <property type="component" value="Chromosome"/>
</dbReference>
<name>D6D0B4_9BACE</name>
<gene>
    <name evidence="1" type="ORF">BXY_28390</name>
</gene>
<reference evidence="1 2" key="1">
    <citation type="submission" date="2010-03" db="EMBL/GenBank/DDBJ databases">
        <title>The genome sequence of Bacteriodes xylanisolvens XB1A.</title>
        <authorList>
            <consortium name="metaHIT consortium -- http://www.metahit.eu/"/>
            <person name="Pajon A."/>
            <person name="Turner K."/>
            <person name="Parkhill J."/>
            <person name="Bernalier A."/>
        </authorList>
    </citation>
    <scope>NUCLEOTIDE SEQUENCE [LARGE SCALE GENOMIC DNA]</scope>
    <source>
        <strain evidence="1 2">XB1A</strain>
    </source>
</reference>
<protein>
    <submittedName>
        <fullName evidence="1">Uncharacterized protein</fullName>
    </submittedName>
</protein>
<dbReference type="KEGG" id="bxy:BXY_28390"/>
<dbReference type="AlphaFoldDB" id="D6D0B4"/>
<evidence type="ECO:0000313" key="2">
    <source>
        <dbReference type="Proteomes" id="UP000008795"/>
    </source>
</evidence>
<accession>D6D0B4</accession>
<dbReference type="eggNOG" id="COG0612">
    <property type="taxonomic scope" value="Bacteria"/>
</dbReference>
<organism evidence="1 2">
    <name type="scientific">Bacteroides xylanisolvens XB1A</name>
    <dbReference type="NCBI Taxonomy" id="657309"/>
    <lineage>
        <taxon>Bacteria</taxon>
        <taxon>Pseudomonadati</taxon>
        <taxon>Bacteroidota</taxon>
        <taxon>Bacteroidia</taxon>
        <taxon>Bacteroidales</taxon>
        <taxon>Bacteroidaceae</taxon>
        <taxon>Bacteroides</taxon>
    </lineage>
</organism>